<feature type="non-terminal residue" evidence="1">
    <location>
        <position position="1"/>
    </location>
</feature>
<organism evidence="1 2">
    <name type="scientific">Rotaria magnacalcarata</name>
    <dbReference type="NCBI Taxonomy" id="392030"/>
    <lineage>
        <taxon>Eukaryota</taxon>
        <taxon>Metazoa</taxon>
        <taxon>Spiralia</taxon>
        <taxon>Gnathifera</taxon>
        <taxon>Rotifera</taxon>
        <taxon>Eurotatoria</taxon>
        <taxon>Bdelloidea</taxon>
        <taxon>Philodinida</taxon>
        <taxon>Philodinidae</taxon>
        <taxon>Rotaria</taxon>
    </lineage>
</organism>
<gene>
    <name evidence="1" type="ORF">OVN521_LOCUS51534</name>
</gene>
<comment type="caution">
    <text evidence="1">The sequence shown here is derived from an EMBL/GenBank/DDBJ whole genome shotgun (WGS) entry which is preliminary data.</text>
</comment>
<name>A0A821NX10_9BILA</name>
<dbReference type="Proteomes" id="UP000663866">
    <property type="component" value="Unassembled WGS sequence"/>
</dbReference>
<keyword evidence="2" id="KW-1185">Reference proteome</keyword>
<dbReference type="EMBL" id="CAJOBG010125527">
    <property type="protein sequence ID" value="CAF4792661.1"/>
    <property type="molecule type" value="Genomic_DNA"/>
</dbReference>
<evidence type="ECO:0000313" key="1">
    <source>
        <dbReference type="EMBL" id="CAF4792661.1"/>
    </source>
</evidence>
<evidence type="ECO:0000313" key="2">
    <source>
        <dbReference type="Proteomes" id="UP000663866"/>
    </source>
</evidence>
<reference evidence="1" key="1">
    <citation type="submission" date="2021-02" db="EMBL/GenBank/DDBJ databases">
        <authorList>
            <person name="Nowell W R."/>
        </authorList>
    </citation>
    <scope>NUCLEOTIDE SEQUENCE</scope>
</reference>
<dbReference type="AlphaFoldDB" id="A0A821NX10"/>
<sequence length="26" mass="3067">MDSDKFQIISIDHLIEFLPVKSTIEF</sequence>
<proteinExistence type="predicted"/>
<protein>
    <submittedName>
        <fullName evidence="1">Uncharacterized protein</fullName>
    </submittedName>
</protein>
<accession>A0A821NX10</accession>